<feature type="compositionally biased region" description="Low complexity" evidence="1">
    <location>
        <begin position="210"/>
        <end position="233"/>
    </location>
</feature>
<proteinExistence type="predicted"/>
<dbReference type="PANTHER" id="PTHR15503">
    <property type="entry name" value="LDOC1 RELATED"/>
    <property type="match status" value="1"/>
</dbReference>
<dbReference type="AlphaFoldDB" id="A0AAD5VX79"/>
<evidence type="ECO:0000313" key="5">
    <source>
        <dbReference type="Proteomes" id="UP001213000"/>
    </source>
</evidence>
<dbReference type="Pfam" id="PF17919">
    <property type="entry name" value="RT_RNaseH_2"/>
    <property type="match status" value="1"/>
</dbReference>
<feature type="region of interest" description="Disordered" evidence="1">
    <location>
        <begin position="183"/>
        <end position="233"/>
    </location>
</feature>
<feature type="domain" description="Reverse transcriptase/retrotransposon-derived protein RNase H-like" evidence="3">
    <location>
        <begin position="580"/>
        <end position="674"/>
    </location>
</feature>
<dbReference type="InterPro" id="IPR005162">
    <property type="entry name" value="Retrotrans_gag_dom"/>
</dbReference>
<evidence type="ECO:0000259" key="2">
    <source>
        <dbReference type="Pfam" id="PF03732"/>
    </source>
</evidence>
<gene>
    <name evidence="4" type="ORF">NP233_g3350</name>
</gene>
<evidence type="ECO:0000256" key="1">
    <source>
        <dbReference type="SAM" id="MobiDB-lite"/>
    </source>
</evidence>
<feature type="compositionally biased region" description="Low complexity" evidence="1">
    <location>
        <begin position="185"/>
        <end position="198"/>
    </location>
</feature>
<feature type="domain" description="Retrotransposon gag" evidence="2">
    <location>
        <begin position="72"/>
        <end position="143"/>
    </location>
</feature>
<dbReference type="InterPro" id="IPR032567">
    <property type="entry name" value="RTL1-rel"/>
</dbReference>
<evidence type="ECO:0000313" key="4">
    <source>
        <dbReference type="EMBL" id="KAJ3572045.1"/>
    </source>
</evidence>
<dbReference type="PANTHER" id="PTHR15503:SF22">
    <property type="entry name" value="TRANSPOSON TY3-I GAG POLYPROTEIN"/>
    <property type="match status" value="1"/>
</dbReference>
<protein>
    <recommendedName>
        <fullName evidence="6">Reverse transcriptase/retrotransposon-derived protein RNase H-like domain-containing protein</fullName>
    </recommendedName>
</protein>
<evidence type="ECO:0000259" key="3">
    <source>
        <dbReference type="Pfam" id="PF17919"/>
    </source>
</evidence>
<dbReference type="Proteomes" id="UP001213000">
    <property type="component" value="Unassembled WGS sequence"/>
</dbReference>
<name>A0AAD5VX79_9AGAR</name>
<reference evidence="4" key="1">
    <citation type="submission" date="2022-07" db="EMBL/GenBank/DDBJ databases">
        <title>Genome Sequence of Leucocoprinus birnbaumii.</title>
        <authorList>
            <person name="Buettner E."/>
        </authorList>
    </citation>
    <scope>NUCLEOTIDE SEQUENCE</scope>
    <source>
        <strain evidence="4">VT141</strain>
    </source>
</reference>
<dbReference type="EMBL" id="JANIEX010000159">
    <property type="protein sequence ID" value="KAJ3572045.1"/>
    <property type="molecule type" value="Genomic_DNA"/>
</dbReference>
<dbReference type="Pfam" id="PF03732">
    <property type="entry name" value="Retrotrans_gag"/>
    <property type="match status" value="1"/>
</dbReference>
<keyword evidence="5" id="KW-1185">Reference proteome</keyword>
<dbReference type="Gene3D" id="3.10.10.10">
    <property type="entry name" value="HIV Type 1 Reverse Transcriptase, subunit A, domain 1"/>
    <property type="match status" value="1"/>
</dbReference>
<comment type="caution">
    <text evidence="4">The sequence shown here is derived from an EMBL/GenBank/DDBJ whole genome shotgun (WGS) entry which is preliminary data.</text>
</comment>
<dbReference type="InterPro" id="IPR043502">
    <property type="entry name" value="DNA/RNA_pol_sf"/>
</dbReference>
<dbReference type="InterPro" id="IPR041577">
    <property type="entry name" value="RT_RNaseH_2"/>
</dbReference>
<organism evidence="4 5">
    <name type="scientific">Leucocoprinus birnbaumii</name>
    <dbReference type="NCBI Taxonomy" id="56174"/>
    <lineage>
        <taxon>Eukaryota</taxon>
        <taxon>Fungi</taxon>
        <taxon>Dikarya</taxon>
        <taxon>Basidiomycota</taxon>
        <taxon>Agaricomycotina</taxon>
        <taxon>Agaricomycetes</taxon>
        <taxon>Agaricomycetidae</taxon>
        <taxon>Agaricales</taxon>
        <taxon>Agaricineae</taxon>
        <taxon>Agaricaceae</taxon>
        <taxon>Leucocoprinus</taxon>
    </lineage>
</organism>
<sequence>MADNELHPGSDHEDERPGSNHNEDKDQAKLDVQLANALVALSSTLNLMDNHASTALPGWSKWVKVNLEETDLEIYNNFDAFVCELKSRFSHADPVMEAAEELENLKMTNNHHITKYDIEFTHLATLTSWNNTVLYHSYYKGLPDQIKDILTTTTKSATLSEPQETARKLDVWYWEYQCEKKHSEPSSLTPKSDSSNSNSKDKGKKKKKGSNNQQSSNNLSNSSGNLSTKLNNNYSSEKKDYTKYLTLEGKLTDQECNRCVQNKLCLICASNKHMADGCPVKQLSSDCSKAKGCQAQIADPPKADISTSSGPSSVGFYLRSGSWSQHWLTCHNPLIDWASNSITFHPDLQECPTLPHTAQLALSDLISDLSDILSVTPPNPMTDLSADLSINLAIVLSDCLHISLINASTFMHASRLPGSLAFTLDLITTFTSTGSAKLSKPVNLSSVLFNYHNFADVFSKSKMNELPPHHLYNLKINLKEGSSLPVGTIYLLLQVELQALREFIDKNLAIGFIHPSTSPHGAPVLFVHKKDAAFQCFRNNIFNNLLDVCITVYLDDILIYLDDIASHKDHLIRKGTPWNFTNKHCEAFETLKKASTCAPVLTHWVLDAQIVVKTDASDYALTAILSIIAPDSNIHPVAFHSHTFNPAELNYDIHDKELLAIFEAFQIWQHYLEGGNNGYAMVNPHNFHPVFTHKQLAASLQASDLYFPTLCAGVIIDYDLLHKDILAALPSNLIASQHLSSP</sequence>
<feature type="region of interest" description="Disordered" evidence="1">
    <location>
        <begin position="1"/>
        <end position="24"/>
    </location>
</feature>
<evidence type="ECO:0008006" key="6">
    <source>
        <dbReference type="Google" id="ProtNLM"/>
    </source>
</evidence>
<dbReference type="SUPFAM" id="SSF56672">
    <property type="entry name" value="DNA/RNA polymerases"/>
    <property type="match status" value="1"/>
</dbReference>
<accession>A0AAD5VX79</accession>